<dbReference type="PROSITE" id="PS50893">
    <property type="entry name" value="ABC_TRANSPORTER_2"/>
    <property type="match status" value="1"/>
</dbReference>
<dbReference type="OrthoDB" id="5448699at2"/>
<protein>
    <submittedName>
        <fullName evidence="6">Peptide ABC transporter ATP-binding protein</fullName>
    </submittedName>
</protein>
<keyword evidence="4 6" id="KW-0067">ATP-binding</keyword>
<dbReference type="EMBL" id="CP021255">
    <property type="protein sequence ID" value="AVD71662.1"/>
    <property type="molecule type" value="Genomic_DNA"/>
</dbReference>
<name>A0A2L1GPQ5_9BACT</name>
<dbReference type="Pfam" id="PF00005">
    <property type="entry name" value="ABC_tran"/>
    <property type="match status" value="1"/>
</dbReference>
<comment type="similarity">
    <text evidence="1">Belongs to the ABC transporter superfamily.</text>
</comment>
<reference evidence="6 7" key="1">
    <citation type="journal article" date="2018" name="MBio">
        <title>Insights into the evolution of host association through the isolation and characterization of a novel human periodontal pathobiont, Desulfobulbus oralis.</title>
        <authorList>
            <person name="Cross K.L."/>
            <person name="Chirania P."/>
            <person name="Xiong W."/>
            <person name="Beall C.J."/>
            <person name="Elkins J.G."/>
            <person name="Giannone R.J."/>
            <person name="Griffen A.L."/>
            <person name="Guss A.M."/>
            <person name="Hettich R.L."/>
            <person name="Joshi S.S."/>
            <person name="Mokrzan E.M."/>
            <person name="Martin R.K."/>
            <person name="Zhulin I.B."/>
            <person name="Leys E.J."/>
            <person name="Podar M."/>
        </authorList>
    </citation>
    <scope>NUCLEOTIDE SEQUENCE [LARGE SCALE GENOMIC DNA]</scope>
    <source>
        <strain evidence="6 7">ORNL</strain>
    </source>
</reference>
<dbReference type="SMART" id="SM00382">
    <property type="entry name" value="AAA"/>
    <property type="match status" value="1"/>
</dbReference>
<accession>A0A2L1GPQ5</accession>
<dbReference type="InterPro" id="IPR027417">
    <property type="entry name" value="P-loop_NTPase"/>
</dbReference>
<keyword evidence="7" id="KW-1185">Reference proteome</keyword>
<dbReference type="InterPro" id="IPR050086">
    <property type="entry name" value="MetN_ABC_transporter-like"/>
</dbReference>
<evidence type="ECO:0000256" key="1">
    <source>
        <dbReference type="ARBA" id="ARBA00005417"/>
    </source>
</evidence>
<keyword evidence="2" id="KW-0813">Transport</keyword>
<dbReference type="RefSeq" id="WP_104936903.1">
    <property type="nucleotide sequence ID" value="NZ_CP021255.1"/>
</dbReference>
<dbReference type="GO" id="GO:0015424">
    <property type="term" value="F:ABC-type amino acid transporter activity"/>
    <property type="evidence" value="ECO:0007669"/>
    <property type="project" value="InterPro"/>
</dbReference>
<organism evidence="6 7">
    <name type="scientific">Desulfobulbus oralis</name>
    <dbReference type="NCBI Taxonomy" id="1986146"/>
    <lineage>
        <taxon>Bacteria</taxon>
        <taxon>Pseudomonadati</taxon>
        <taxon>Thermodesulfobacteriota</taxon>
        <taxon>Desulfobulbia</taxon>
        <taxon>Desulfobulbales</taxon>
        <taxon>Desulfobulbaceae</taxon>
        <taxon>Desulfobulbus</taxon>
    </lineage>
</organism>
<dbReference type="AlphaFoldDB" id="A0A2L1GPQ5"/>
<dbReference type="PROSITE" id="PS00211">
    <property type="entry name" value="ABC_TRANSPORTER_1"/>
    <property type="match status" value="1"/>
</dbReference>
<dbReference type="PIRSF" id="PIRSF039085">
    <property type="entry name" value="ABC_ATPase_HisP"/>
    <property type="match status" value="1"/>
</dbReference>
<dbReference type="PANTHER" id="PTHR43166">
    <property type="entry name" value="AMINO ACID IMPORT ATP-BINDING PROTEIN"/>
    <property type="match status" value="1"/>
</dbReference>
<dbReference type="PANTHER" id="PTHR43166:SF4">
    <property type="entry name" value="PHOSPHONATES IMPORT ATP-BINDING PROTEIN PHNC"/>
    <property type="match status" value="1"/>
</dbReference>
<gene>
    <name evidence="6" type="ORF">CAY53_09425</name>
</gene>
<dbReference type="InterPro" id="IPR030679">
    <property type="entry name" value="ABC_ATPase_HisP-typ"/>
</dbReference>
<evidence type="ECO:0000256" key="4">
    <source>
        <dbReference type="ARBA" id="ARBA00022840"/>
    </source>
</evidence>
<dbReference type="GO" id="GO:0016887">
    <property type="term" value="F:ATP hydrolysis activity"/>
    <property type="evidence" value="ECO:0007669"/>
    <property type="project" value="InterPro"/>
</dbReference>
<dbReference type="SUPFAM" id="SSF52540">
    <property type="entry name" value="P-loop containing nucleoside triphosphate hydrolases"/>
    <property type="match status" value="1"/>
</dbReference>
<dbReference type="InterPro" id="IPR017871">
    <property type="entry name" value="ABC_transporter-like_CS"/>
</dbReference>
<evidence type="ECO:0000256" key="2">
    <source>
        <dbReference type="ARBA" id="ARBA00022448"/>
    </source>
</evidence>
<dbReference type="Proteomes" id="UP000239867">
    <property type="component" value="Chromosome"/>
</dbReference>
<evidence type="ECO:0000256" key="3">
    <source>
        <dbReference type="ARBA" id="ARBA00022741"/>
    </source>
</evidence>
<dbReference type="InterPro" id="IPR003439">
    <property type="entry name" value="ABC_transporter-like_ATP-bd"/>
</dbReference>
<sequence>MDRENPVPAVQILQASKSFAGGVTALRELSLEVQQGERVVIIGPSGSGKSTLLRCLAGLEPVDAGRILIEGVPLDEKTRRKIGMVFQSFNLFPHLTVLDNLNLAQRLVQKKSLAEATAASLELLARVNMPDKARSLPGELSGGQQQRVAIARALALKPRIMLFDEVTSALDPEMIGEVLSVIRDLAQAGMTMLVVTHEMAFARELGERVIFMEQGEVIETGDSKSFFARPREARTRDFLSRIL</sequence>
<dbReference type="GO" id="GO:0005524">
    <property type="term" value="F:ATP binding"/>
    <property type="evidence" value="ECO:0007669"/>
    <property type="project" value="UniProtKB-KW"/>
</dbReference>
<dbReference type="Gene3D" id="3.40.50.300">
    <property type="entry name" value="P-loop containing nucleotide triphosphate hydrolases"/>
    <property type="match status" value="1"/>
</dbReference>
<dbReference type="InterPro" id="IPR003593">
    <property type="entry name" value="AAA+_ATPase"/>
</dbReference>
<evidence type="ECO:0000313" key="6">
    <source>
        <dbReference type="EMBL" id="AVD71662.1"/>
    </source>
</evidence>
<proteinExistence type="inferred from homology"/>
<keyword evidence="3" id="KW-0547">Nucleotide-binding</keyword>
<evidence type="ECO:0000259" key="5">
    <source>
        <dbReference type="PROSITE" id="PS50893"/>
    </source>
</evidence>
<evidence type="ECO:0000313" key="7">
    <source>
        <dbReference type="Proteomes" id="UP000239867"/>
    </source>
</evidence>
<feature type="domain" description="ABC transporter" evidence="5">
    <location>
        <begin position="10"/>
        <end position="239"/>
    </location>
</feature>
<dbReference type="CDD" id="cd03262">
    <property type="entry name" value="ABC_HisP_GlnQ"/>
    <property type="match status" value="1"/>
</dbReference>
<dbReference type="KEGG" id="deo:CAY53_09425"/>